<accession>A0A9P0MRN0</accession>
<sequence length="88" mass="10182">MKRGPLSLSIVKSQAREQDSLAQQNTQDRQMYNEIMKFCTIYNKACNLVENQNQCMAAEGMANIVRVILQDYYKVVAQLNTEVRIHLE</sequence>
<reference evidence="1" key="1">
    <citation type="submission" date="2022-01" db="EMBL/GenBank/DDBJ databases">
        <authorList>
            <person name="King R."/>
        </authorList>
    </citation>
    <scope>NUCLEOTIDE SEQUENCE</scope>
</reference>
<dbReference type="AlphaFoldDB" id="A0A9P0MRN0"/>
<evidence type="ECO:0000313" key="2">
    <source>
        <dbReference type="Proteomes" id="UP001152798"/>
    </source>
</evidence>
<organism evidence="1 2">
    <name type="scientific">Nezara viridula</name>
    <name type="common">Southern green stink bug</name>
    <name type="synonym">Cimex viridulus</name>
    <dbReference type="NCBI Taxonomy" id="85310"/>
    <lineage>
        <taxon>Eukaryota</taxon>
        <taxon>Metazoa</taxon>
        <taxon>Ecdysozoa</taxon>
        <taxon>Arthropoda</taxon>
        <taxon>Hexapoda</taxon>
        <taxon>Insecta</taxon>
        <taxon>Pterygota</taxon>
        <taxon>Neoptera</taxon>
        <taxon>Paraneoptera</taxon>
        <taxon>Hemiptera</taxon>
        <taxon>Heteroptera</taxon>
        <taxon>Panheteroptera</taxon>
        <taxon>Pentatomomorpha</taxon>
        <taxon>Pentatomoidea</taxon>
        <taxon>Pentatomidae</taxon>
        <taxon>Pentatominae</taxon>
        <taxon>Nezara</taxon>
    </lineage>
</organism>
<dbReference type="Proteomes" id="UP001152798">
    <property type="component" value="Chromosome 5"/>
</dbReference>
<gene>
    <name evidence="1" type="ORF">NEZAVI_LOCUS11300</name>
</gene>
<proteinExistence type="predicted"/>
<evidence type="ECO:0000313" key="1">
    <source>
        <dbReference type="EMBL" id="CAH1402489.1"/>
    </source>
</evidence>
<name>A0A9P0MRN0_NEZVI</name>
<dbReference type="EMBL" id="OV725081">
    <property type="protein sequence ID" value="CAH1402489.1"/>
    <property type="molecule type" value="Genomic_DNA"/>
</dbReference>
<protein>
    <submittedName>
        <fullName evidence="1">Uncharacterized protein</fullName>
    </submittedName>
</protein>
<keyword evidence="2" id="KW-1185">Reference proteome</keyword>
<dbReference type="OrthoDB" id="5860513at2759"/>